<proteinExistence type="predicted"/>
<dbReference type="AlphaFoldDB" id="A0A1Y0IT22"/>
<evidence type="ECO:0000313" key="2">
    <source>
        <dbReference type="Proteomes" id="UP000195437"/>
    </source>
</evidence>
<keyword evidence="2" id="KW-1185">Reference proteome</keyword>
<organism evidence="1 2">
    <name type="scientific">Tumebacillus avium</name>
    <dbReference type="NCBI Taxonomy" id="1903704"/>
    <lineage>
        <taxon>Bacteria</taxon>
        <taxon>Bacillati</taxon>
        <taxon>Bacillota</taxon>
        <taxon>Bacilli</taxon>
        <taxon>Bacillales</taxon>
        <taxon>Alicyclobacillaceae</taxon>
        <taxon>Tumebacillus</taxon>
    </lineage>
</organism>
<protein>
    <recommendedName>
        <fullName evidence="3">ABC transporter substrate-binding protein PnrA-like domain-containing protein</fullName>
    </recommendedName>
</protein>
<dbReference type="Proteomes" id="UP000195437">
    <property type="component" value="Chromosome"/>
</dbReference>
<dbReference type="KEGG" id="tum:CBW65_17370"/>
<gene>
    <name evidence="1" type="ORF">CBW65_17370</name>
</gene>
<sequence length="296" mass="31377">MSVVSTAQSEAEQQSVAKLAQEVAGKQGLSADVLYPAQDGDVAKLASQKGLDLVLASADTPQIAELAKAHPELRFSLLGDTSDPELSNVRHLVHDRARVLFIAGYLAAEANRTSNQPFTVVVKELRAADDPDWQMIMAGMHYAGRKDVPVQVPVSALDGTDAAAGQTAAGQGARPLKGLSAVLLDPLSEKAWAGLGAGGQWLIRTDEKTAALPLQDRVIAQPASLYETALEQEAELLVSGKWTGQQKVIVEGTRSYRINNASAFADAGMDVRLELIEEQLKSGAIKPDQYTAGVGQ</sequence>
<dbReference type="EMBL" id="CP021434">
    <property type="protein sequence ID" value="ARU62533.1"/>
    <property type="molecule type" value="Genomic_DNA"/>
</dbReference>
<name>A0A1Y0IT22_9BACL</name>
<dbReference type="Gene3D" id="3.40.50.2300">
    <property type="match status" value="1"/>
</dbReference>
<evidence type="ECO:0000313" key="1">
    <source>
        <dbReference type="EMBL" id="ARU62533.1"/>
    </source>
</evidence>
<reference evidence="2" key="1">
    <citation type="submission" date="2017-05" db="EMBL/GenBank/DDBJ databases">
        <authorList>
            <person name="Sung H."/>
        </authorList>
    </citation>
    <scope>NUCLEOTIDE SEQUENCE [LARGE SCALE GENOMIC DNA]</scope>
    <source>
        <strain evidence="2">AR23208</strain>
    </source>
</reference>
<accession>A0A1Y0IT22</accession>
<evidence type="ECO:0008006" key="3">
    <source>
        <dbReference type="Google" id="ProtNLM"/>
    </source>
</evidence>